<keyword evidence="2" id="KW-0560">Oxidoreductase</keyword>
<dbReference type="InterPro" id="IPR036291">
    <property type="entry name" value="NAD(P)-bd_dom_sf"/>
</dbReference>
<dbReference type="GO" id="GO:0032787">
    <property type="term" value="P:monocarboxylic acid metabolic process"/>
    <property type="evidence" value="ECO:0007669"/>
    <property type="project" value="UniProtKB-ARBA"/>
</dbReference>
<dbReference type="InterPro" id="IPR050259">
    <property type="entry name" value="SDR"/>
</dbReference>
<gene>
    <name evidence="2" type="ORF">MNBD_ALPHA06-673</name>
</gene>
<dbReference type="InterPro" id="IPR020904">
    <property type="entry name" value="Sc_DH/Rdtase_CS"/>
</dbReference>
<dbReference type="CDD" id="cd05233">
    <property type="entry name" value="SDR_c"/>
    <property type="match status" value="1"/>
</dbReference>
<dbReference type="SUPFAM" id="SSF51735">
    <property type="entry name" value="NAD(P)-binding Rossmann-fold domains"/>
    <property type="match status" value="1"/>
</dbReference>
<dbReference type="PROSITE" id="PS00061">
    <property type="entry name" value="ADH_SHORT"/>
    <property type="match status" value="1"/>
</dbReference>
<protein>
    <submittedName>
        <fullName evidence="2">3-oxoacyl-[acyl-carrier protein] reductase</fullName>
        <ecNumber evidence="2">1.1.1.100</ecNumber>
    </submittedName>
</protein>
<dbReference type="PANTHER" id="PTHR42879">
    <property type="entry name" value="3-OXOACYL-(ACYL-CARRIER-PROTEIN) REDUCTASE"/>
    <property type="match status" value="1"/>
</dbReference>
<accession>A0A3B0RHS3</accession>
<organism evidence="2">
    <name type="scientific">hydrothermal vent metagenome</name>
    <dbReference type="NCBI Taxonomy" id="652676"/>
    <lineage>
        <taxon>unclassified sequences</taxon>
        <taxon>metagenomes</taxon>
        <taxon>ecological metagenomes</taxon>
    </lineage>
</organism>
<name>A0A3B0RHS3_9ZZZZ</name>
<dbReference type="AlphaFoldDB" id="A0A3B0RHS3"/>
<dbReference type="EMBL" id="UOEE01000046">
    <property type="protein sequence ID" value="VAV87728.1"/>
    <property type="molecule type" value="Genomic_DNA"/>
</dbReference>
<dbReference type="Pfam" id="PF13561">
    <property type="entry name" value="adh_short_C2"/>
    <property type="match status" value="1"/>
</dbReference>
<dbReference type="GO" id="GO:0004316">
    <property type="term" value="F:3-oxoacyl-[acyl-carrier-protein] reductase (NADPH) activity"/>
    <property type="evidence" value="ECO:0007669"/>
    <property type="project" value="UniProtKB-EC"/>
</dbReference>
<sequence length="249" mass="26224">MNLQTKTALITGASGGIGAHIAKMFATAGADVLLGYGRNQQGADQVKTIIEQAGGHARLAGFDLRDEKQVETSFAGFDPTPDILINNAGVFTVGEILTMDAAHWDEVQAANLRSAFLCSREAIKRWTATKTQGVIVNIASIAASLSHQHLTHYCAAKAGMVALSRNLAAEFGSNGIRVNTVSPGVVWRDDIETAWPDGVARWKQTAPLGQLVEPDDIANACLFLASDKAAAITGIELVVDAGISVALPF</sequence>
<comment type="similarity">
    <text evidence="1">Belongs to the short-chain dehydrogenases/reductases (SDR) family.</text>
</comment>
<dbReference type="Gene3D" id="3.40.50.720">
    <property type="entry name" value="NAD(P)-binding Rossmann-like Domain"/>
    <property type="match status" value="1"/>
</dbReference>
<dbReference type="FunFam" id="3.40.50.720:FF:000084">
    <property type="entry name" value="Short-chain dehydrogenase reductase"/>
    <property type="match status" value="1"/>
</dbReference>
<evidence type="ECO:0000256" key="1">
    <source>
        <dbReference type="ARBA" id="ARBA00006484"/>
    </source>
</evidence>
<dbReference type="PRINTS" id="PR00080">
    <property type="entry name" value="SDRFAMILY"/>
</dbReference>
<dbReference type="InterPro" id="IPR002347">
    <property type="entry name" value="SDR_fam"/>
</dbReference>
<proteinExistence type="inferred from homology"/>
<evidence type="ECO:0000313" key="2">
    <source>
        <dbReference type="EMBL" id="VAV87728.1"/>
    </source>
</evidence>
<dbReference type="PRINTS" id="PR00081">
    <property type="entry name" value="GDHRDH"/>
</dbReference>
<dbReference type="EC" id="1.1.1.100" evidence="2"/>
<reference evidence="2" key="1">
    <citation type="submission" date="2018-06" db="EMBL/GenBank/DDBJ databases">
        <authorList>
            <person name="Zhirakovskaya E."/>
        </authorList>
    </citation>
    <scope>NUCLEOTIDE SEQUENCE</scope>
</reference>
<dbReference type="PANTHER" id="PTHR42879:SF2">
    <property type="entry name" value="3-OXOACYL-[ACYL-CARRIER-PROTEIN] REDUCTASE FABG"/>
    <property type="match status" value="1"/>
</dbReference>